<evidence type="ECO:0000313" key="1">
    <source>
        <dbReference type="EMBL" id="GBP62641.1"/>
    </source>
</evidence>
<organism evidence="1 2">
    <name type="scientific">Eumeta variegata</name>
    <name type="common">Bagworm moth</name>
    <name type="synonym">Eumeta japonica</name>
    <dbReference type="NCBI Taxonomy" id="151549"/>
    <lineage>
        <taxon>Eukaryota</taxon>
        <taxon>Metazoa</taxon>
        <taxon>Ecdysozoa</taxon>
        <taxon>Arthropoda</taxon>
        <taxon>Hexapoda</taxon>
        <taxon>Insecta</taxon>
        <taxon>Pterygota</taxon>
        <taxon>Neoptera</taxon>
        <taxon>Endopterygota</taxon>
        <taxon>Lepidoptera</taxon>
        <taxon>Glossata</taxon>
        <taxon>Ditrysia</taxon>
        <taxon>Tineoidea</taxon>
        <taxon>Psychidae</taxon>
        <taxon>Oiketicinae</taxon>
        <taxon>Eumeta</taxon>
    </lineage>
</organism>
<gene>
    <name evidence="1" type="ORF">EVAR_51887_1</name>
</gene>
<dbReference type="EMBL" id="BGZK01000846">
    <property type="protein sequence ID" value="GBP62641.1"/>
    <property type="molecule type" value="Genomic_DNA"/>
</dbReference>
<keyword evidence="2" id="KW-1185">Reference proteome</keyword>
<proteinExistence type="predicted"/>
<dbReference type="AlphaFoldDB" id="A0A4C1XFC7"/>
<evidence type="ECO:0000313" key="2">
    <source>
        <dbReference type="Proteomes" id="UP000299102"/>
    </source>
</evidence>
<dbReference type="Proteomes" id="UP000299102">
    <property type="component" value="Unassembled WGS sequence"/>
</dbReference>
<protein>
    <submittedName>
        <fullName evidence="1">Uncharacterized protein</fullName>
    </submittedName>
</protein>
<sequence>MTICQARECQAVHLNLVRSQSLSGPELVRVHLRDGVIRAQRAASGFRDSRVVIHPGSPIARLSVSRRNHRGVGPGGPAQTTHCTHFYYAQPFGPFESGIGITTV</sequence>
<comment type="caution">
    <text evidence="1">The sequence shown here is derived from an EMBL/GenBank/DDBJ whole genome shotgun (WGS) entry which is preliminary data.</text>
</comment>
<reference evidence="1 2" key="1">
    <citation type="journal article" date="2019" name="Commun. Biol.">
        <title>The bagworm genome reveals a unique fibroin gene that provides high tensile strength.</title>
        <authorList>
            <person name="Kono N."/>
            <person name="Nakamura H."/>
            <person name="Ohtoshi R."/>
            <person name="Tomita M."/>
            <person name="Numata K."/>
            <person name="Arakawa K."/>
        </authorList>
    </citation>
    <scope>NUCLEOTIDE SEQUENCE [LARGE SCALE GENOMIC DNA]</scope>
</reference>
<accession>A0A4C1XFC7</accession>
<name>A0A4C1XFC7_EUMVA</name>